<accession>A0ABW4BH62</accession>
<dbReference type="EMBL" id="JBHTOA010000025">
    <property type="protein sequence ID" value="MFD1398873.1"/>
    <property type="molecule type" value="Genomic_DNA"/>
</dbReference>
<protein>
    <submittedName>
        <fullName evidence="4">DapH/DapD/GlmU-related protein</fullName>
    </submittedName>
</protein>
<organism evidence="4 5">
    <name type="scientific">Lacticaseibacillus suilingensis</name>
    <dbReference type="NCBI Taxonomy" id="2799577"/>
    <lineage>
        <taxon>Bacteria</taxon>
        <taxon>Bacillati</taxon>
        <taxon>Bacillota</taxon>
        <taxon>Bacilli</taxon>
        <taxon>Lactobacillales</taxon>
        <taxon>Lactobacillaceae</taxon>
        <taxon>Lacticaseibacillus</taxon>
    </lineage>
</organism>
<dbReference type="Proteomes" id="UP001597199">
    <property type="component" value="Unassembled WGS sequence"/>
</dbReference>
<evidence type="ECO:0000256" key="3">
    <source>
        <dbReference type="ARBA" id="ARBA00022737"/>
    </source>
</evidence>
<gene>
    <name evidence="4" type="ORF">ACFQ41_06085</name>
</gene>
<keyword evidence="2" id="KW-0808">Transferase</keyword>
<keyword evidence="5" id="KW-1185">Reference proteome</keyword>
<dbReference type="InterPro" id="IPR001451">
    <property type="entry name" value="Hexapep"/>
</dbReference>
<dbReference type="InterPro" id="IPR018357">
    <property type="entry name" value="Hexapep_transf_CS"/>
</dbReference>
<name>A0ABW4BH62_9LACO</name>
<reference evidence="5" key="1">
    <citation type="journal article" date="2019" name="Int. J. Syst. Evol. Microbiol.">
        <title>The Global Catalogue of Microorganisms (GCM) 10K type strain sequencing project: providing services to taxonomists for standard genome sequencing and annotation.</title>
        <authorList>
            <consortium name="The Broad Institute Genomics Platform"/>
            <consortium name="The Broad Institute Genome Sequencing Center for Infectious Disease"/>
            <person name="Wu L."/>
            <person name="Ma J."/>
        </authorList>
    </citation>
    <scope>NUCLEOTIDE SEQUENCE [LARGE SCALE GENOMIC DNA]</scope>
    <source>
        <strain evidence="5">CCM 9110</strain>
    </source>
</reference>
<evidence type="ECO:0000256" key="1">
    <source>
        <dbReference type="ARBA" id="ARBA00007274"/>
    </source>
</evidence>
<dbReference type="PANTHER" id="PTHR23416">
    <property type="entry name" value="SIALIC ACID SYNTHASE-RELATED"/>
    <property type="match status" value="1"/>
</dbReference>
<evidence type="ECO:0000256" key="2">
    <source>
        <dbReference type="ARBA" id="ARBA00022679"/>
    </source>
</evidence>
<dbReference type="Gene3D" id="2.160.10.10">
    <property type="entry name" value="Hexapeptide repeat proteins"/>
    <property type="match status" value="1"/>
</dbReference>
<dbReference type="PANTHER" id="PTHR23416:SF23">
    <property type="entry name" value="ACETYLTRANSFERASE C18B11.09C-RELATED"/>
    <property type="match status" value="1"/>
</dbReference>
<dbReference type="PROSITE" id="PS00101">
    <property type="entry name" value="HEXAPEP_TRANSFERASES"/>
    <property type="match status" value="1"/>
</dbReference>
<dbReference type="Pfam" id="PF00132">
    <property type="entry name" value="Hexapep"/>
    <property type="match status" value="1"/>
</dbReference>
<comment type="caution">
    <text evidence="4">The sequence shown here is derived from an EMBL/GenBank/DDBJ whole genome shotgun (WGS) entry which is preliminary data.</text>
</comment>
<dbReference type="SUPFAM" id="SSF51161">
    <property type="entry name" value="Trimeric LpxA-like enzymes"/>
    <property type="match status" value="1"/>
</dbReference>
<dbReference type="InterPro" id="IPR011004">
    <property type="entry name" value="Trimer_LpxA-like_sf"/>
</dbReference>
<evidence type="ECO:0000313" key="4">
    <source>
        <dbReference type="EMBL" id="MFD1398873.1"/>
    </source>
</evidence>
<keyword evidence="3" id="KW-0677">Repeat</keyword>
<proteinExistence type="inferred from homology"/>
<evidence type="ECO:0000313" key="5">
    <source>
        <dbReference type="Proteomes" id="UP001597199"/>
    </source>
</evidence>
<dbReference type="InterPro" id="IPR051159">
    <property type="entry name" value="Hexapeptide_acetyltransf"/>
</dbReference>
<dbReference type="RefSeq" id="WP_204118514.1">
    <property type="nucleotide sequence ID" value="NZ_BOLV01000005.1"/>
</dbReference>
<comment type="similarity">
    <text evidence="1">Belongs to the transferase hexapeptide repeat family.</text>
</comment>
<sequence>MNFDHLINAGHVSWGGATAAAVHAVVEETSALLITLNQATTDEARRQQLAAILGYPLPASSVLNPPFQTDFGRHTTIGPNVFINRDCFFVDLGGITLDDGVLLGPRVTLISVNHSEDPTRRRDLVLKAVHIKTGAWLGANVTVLPGVTIGEHAIVGAGAVVTKDVPANTIVAGVPAQVMRPIKSTHKENSND</sequence>